<accession>A0A3G2R5Y8</accession>
<name>A0A3G2R5Y8_9FIRM</name>
<proteinExistence type="predicted"/>
<reference evidence="2 3" key="1">
    <citation type="submission" date="2018-10" db="EMBL/GenBank/DDBJ databases">
        <authorList>
            <person name="Zhang X."/>
        </authorList>
    </citation>
    <scope>NUCLEOTIDE SEQUENCE [LARGE SCALE GENOMIC DNA]</scope>
    <source>
        <strain evidence="2 3">SK-G1</strain>
    </source>
</reference>
<keyword evidence="3" id="KW-1185">Reference proteome</keyword>
<sequence length="336" mass="38063">MGRKRYITSDMSIDERIANIASENPVAALMWPWFITGFDDWGRMEAVPMKIKLSIFPAFPYTAKDIEQAIELYAASGLVHKYEVNGKYYLAIDPQKYYKYQTYIRSSKRELDDSNCPPPPNPPWGDDEELQTAEDSAETLLGDNSHADARTCAQGSADERICVPSPSPSPSLSPSPSGTSTTSEQSPDEPQEPQNEGKKSKRHIIPLFSEDTVQYQLAMFMRQCILENLPGAKVPEPSAKGLKRWAYDIDLMIRIDNRSPDEIRALIDWSHRDSFWKANILSPGKLREKWDTLVAHRQREFDAKKAREEPKKHIPRAFASLMELSAKGGLRKNDTG</sequence>
<evidence type="ECO:0000256" key="1">
    <source>
        <dbReference type="SAM" id="MobiDB-lite"/>
    </source>
</evidence>
<dbReference type="Proteomes" id="UP000280960">
    <property type="component" value="Chromosome"/>
</dbReference>
<dbReference type="RefSeq" id="WP_122014847.1">
    <property type="nucleotide sequence ID" value="NZ_CP033169.1"/>
</dbReference>
<organism evidence="2 3">
    <name type="scientific">Biomaibacter acetigenes</name>
    <dbReference type="NCBI Taxonomy" id="2316383"/>
    <lineage>
        <taxon>Bacteria</taxon>
        <taxon>Bacillati</taxon>
        <taxon>Bacillota</taxon>
        <taxon>Clostridia</taxon>
        <taxon>Thermosediminibacterales</taxon>
        <taxon>Tepidanaerobacteraceae</taxon>
        <taxon>Biomaibacter</taxon>
    </lineage>
</organism>
<feature type="compositionally biased region" description="Low complexity" evidence="1">
    <location>
        <begin position="174"/>
        <end position="185"/>
    </location>
</feature>
<evidence type="ECO:0008006" key="4">
    <source>
        <dbReference type="Google" id="ProtNLM"/>
    </source>
</evidence>
<gene>
    <name evidence="2" type="ORF">D2962_09575</name>
</gene>
<evidence type="ECO:0000313" key="2">
    <source>
        <dbReference type="EMBL" id="AYO30829.1"/>
    </source>
</evidence>
<feature type="region of interest" description="Disordered" evidence="1">
    <location>
        <begin position="150"/>
        <end position="202"/>
    </location>
</feature>
<dbReference type="EMBL" id="CP033169">
    <property type="protein sequence ID" value="AYO30829.1"/>
    <property type="molecule type" value="Genomic_DNA"/>
</dbReference>
<feature type="region of interest" description="Disordered" evidence="1">
    <location>
        <begin position="109"/>
        <end position="133"/>
    </location>
</feature>
<evidence type="ECO:0000313" key="3">
    <source>
        <dbReference type="Proteomes" id="UP000280960"/>
    </source>
</evidence>
<dbReference type="KEGG" id="bacg:D2962_09575"/>
<dbReference type="AlphaFoldDB" id="A0A3G2R5Y8"/>
<protein>
    <recommendedName>
        <fullName evidence="4">Phage replisome organiser N-terminal domain-containing protein</fullName>
    </recommendedName>
</protein>